<gene>
    <name evidence="1" type="ORF">MELLADRAFT_73092</name>
</gene>
<dbReference type="EMBL" id="GL883142">
    <property type="protein sequence ID" value="EGG00897.1"/>
    <property type="molecule type" value="Genomic_DNA"/>
</dbReference>
<dbReference type="Proteomes" id="UP000001072">
    <property type="component" value="Unassembled WGS sequence"/>
</dbReference>
<reference evidence="2" key="1">
    <citation type="journal article" date="2011" name="Proc. Natl. Acad. Sci. U.S.A.">
        <title>Obligate biotrophy features unraveled by the genomic analysis of rust fungi.</title>
        <authorList>
            <person name="Duplessis S."/>
            <person name="Cuomo C.A."/>
            <person name="Lin Y.-C."/>
            <person name="Aerts A."/>
            <person name="Tisserant E."/>
            <person name="Veneault-Fourrey C."/>
            <person name="Joly D.L."/>
            <person name="Hacquard S."/>
            <person name="Amselem J."/>
            <person name="Cantarel B.L."/>
            <person name="Chiu R."/>
            <person name="Coutinho P.M."/>
            <person name="Feau N."/>
            <person name="Field M."/>
            <person name="Frey P."/>
            <person name="Gelhaye E."/>
            <person name="Goldberg J."/>
            <person name="Grabherr M.G."/>
            <person name="Kodira C.D."/>
            <person name="Kohler A."/>
            <person name="Kuees U."/>
            <person name="Lindquist E.A."/>
            <person name="Lucas S.M."/>
            <person name="Mago R."/>
            <person name="Mauceli E."/>
            <person name="Morin E."/>
            <person name="Murat C."/>
            <person name="Pangilinan J.L."/>
            <person name="Park R."/>
            <person name="Pearson M."/>
            <person name="Quesneville H."/>
            <person name="Rouhier N."/>
            <person name="Sakthikumar S."/>
            <person name="Salamov A.A."/>
            <person name="Schmutz J."/>
            <person name="Selles B."/>
            <person name="Shapiro H."/>
            <person name="Tanguay P."/>
            <person name="Tuskan G.A."/>
            <person name="Henrissat B."/>
            <person name="Van de Peer Y."/>
            <person name="Rouze P."/>
            <person name="Ellis J.G."/>
            <person name="Dodds P.N."/>
            <person name="Schein J.E."/>
            <person name="Zhong S."/>
            <person name="Hamelin R.C."/>
            <person name="Grigoriev I.V."/>
            <person name="Szabo L.J."/>
            <person name="Martin F."/>
        </authorList>
    </citation>
    <scope>NUCLEOTIDE SEQUENCE [LARGE SCALE GENOMIC DNA]</scope>
    <source>
        <strain evidence="2">98AG31 / pathotype 3-4-7</strain>
    </source>
</reference>
<dbReference type="HOGENOM" id="CLU_1896701_0_0_1"/>
<accession>F4S314</accession>
<dbReference type="AlphaFoldDB" id="F4S314"/>
<keyword evidence="2" id="KW-1185">Reference proteome</keyword>
<dbReference type="KEGG" id="mlr:MELLADRAFT_73092"/>
<evidence type="ECO:0000313" key="1">
    <source>
        <dbReference type="EMBL" id="EGG00897.1"/>
    </source>
</evidence>
<dbReference type="InParanoid" id="F4S314"/>
<sequence length="134" mass="15630">MSLGMAHELLSGNTPFLNQLWIAMDEIKDTSDLKVRFDLPALKTLHVGIHRFHDLLENFENCKSVEVLEYHGVIEDDAWDSLQSHLSRRTWPKLLVLDVRNLHVDVGEARVRLTREKMEEILKTFDIKVKLIKD</sequence>
<dbReference type="RefSeq" id="XP_007415745.1">
    <property type="nucleotide sequence ID" value="XM_007415683.1"/>
</dbReference>
<name>F4S314_MELLP</name>
<proteinExistence type="predicted"/>
<organism evidence="2">
    <name type="scientific">Melampsora larici-populina (strain 98AG31 / pathotype 3-4-7)</name>
    <name type="common">Poplar leaf rust fungus</name>
    <dbReference type="NCBI Taxonomy" id="747676"/>
    <lineage>
        <taxon>Eukaryota</taxon>
        <taxon>Fungi</taxon>
        <taxon>Dikarya</taxon>
        <taxon>Basidiomycota</taxon>
        <taxon>Pucciniomycotina</taxon>
        <taxon>Pucciniomycetes</taxon>
        <taxon>Pucciniales</taxon>
        <taxon>Melampsoraceae</taxon>
        <taxon>Melampsora</taxon>
    </lineage>
</organism>
<protein>
    <submittedName>
        <fullName evidence="1">Uncharacterized protein</fullName>
    </submittedName>
</protein>
<evidence type="ECO:0000313" key="2">
    <source>
        <dbReference type="Proteomes" id="UP000001072"/>
    </source>
</evidence>
<dbReference type="VEuPathDB" id="FungiDB:MELLADRAFT_73092"/>
<dbReference type="GeneID" id="18932279"/>